<dbReference type="WBParaSite" id="Pan_g6113.t1">
    <property type="protein sequence ID" value="Pan_g6113.t1"/>
    <property type="gene ID" value="Pan_g6113"/>
</dbReference>
<dbReference type="AlphaFoldDB" id="A0A7E4W4X3"/>
<proteinExistence type="predicted"/>
<sequence length="715" mass="80126">MHAPTSHDHHFAPLSSLCPAATLPPRRPPDIDGPPGALRRSLEPSSIYLSITFQPTSTRSHRMSILVITHISCHGKDYECRRKVDIADGTIPVGDIVRFFWPRLAPNFTCKSIRSFDGDLEDFVDVENPEAHFVKAKDKYEFRYAEADGTASHSSILHNSFYCKAESTPNGVAFYVQKSQNPQKQSNGETSAATNGNIVNLISPVKVIVKSEPTSAFDLPSTSTNPERSRDSSSHPSPQGNITLNDNYCFDAKADQIVEKSNSGSPASGSSAQKDEFGDQLNEFFNNQDLLNNYSALFNPNGTTSEPSAPEEVTPSRVVPNDMDMSTLVVPNAIEHLQTQVERGQYALAELRKYANGEVSFFEDQVKRIITLAMGDYLFDNYFDSCNAPVRREFCRRYLAQLPGKLRLEIFSNSKTVGTVDCYIKNKKKRIRKIAMRENGCPPAKRACTMKPVEPPPERPRPPALLNEMNSGKVDPFSSEMIVLYKKTNAYRQTLINALNKTPGVEPVDEVVKEFPLLAKNATLLDQDFYMATSRLQSDTVDFEDEWNTEWAPRIEKYFDTVSPNKHAQLERMYGNVPDRQNFKAFLMVFSLLEYNALSLGQVKTMIVECHSMSIADAVVDVRVHKDIKDPLILANEVGFRVCVGNVTLPLTATFATALKQLVQVHYVFRISHKVLFRPIYQVLETIYGLSTNALRFSQRALSLVENLRSAGCCE</sequence>
<evidence type="ECO:0000256" key="1">
    <source>
        <dbReference type="SAM" id="MobiDB-lite"/>
    </source>
</evidence>
<name>A0A7E4W4X3_PANRE</name>
<evidence type="ECO:0000313" key="2">
    <source>
        <dbReference type="Proteomes" id="UP000492821"/>
    </source>
</evidence>
<keyword evidence="2" id="KW-1185">Reference proteome</keyword>
<dbReference type="Proteomes" id="UP000492821">
    <property type="component" value="Unassembled WGS sequence"/>
</dbReference>
<evidence type="ECO:0000313" key="3">
    <source>
        <dbReference type="WBParaSite" id="Pan_g6113.t1"/>
    </source>
</evidence>
<organism evidence="2 3">
    <name type="scientific">Panagrellus redivivus</name>
    <name type="common">Microworm</name>
    <dbReference type="NCBI Taxonomy" id="6233"/>
    <lineage>
        <taxon>Eukaryota</taxon>
        <taxon>Metazoa</taxon>
        <taxon>Ecdysozoa</taxon>
        <taxon>Nematoda</taxon>
        <taxon>Chromadorea</taxon>
        <taxon>Rhabditida</taxon>
        <taxon>Tylenchina</taxon>
        <taxon>Panagrolaimomorpha</taxon>
        <taxon>Panagrolaimoidea</taxon>
        <taxon>Panagrolaimidae</taxon>
        <taxon>Panagrellus</taxon>
    </lineage>
</organism>
<protein>
    <submittedName>
        <fullName evidence="3">SET domain-containing protein</fullName>
    </submittedName>
</protein>
<reference evidence="3" key="2">
    <citation type="submission" date="2020-10" db="UniProtKB">
        <authorList>
            <consortium name="WormBaseParasite"/>
        </authorList>
    </citation>
    <scope>IDENTIFICATION</scope>
</reference>
<accession>A0A7E4W4X3</accession>
<feature type="compositionally biased region" description="Polar residues" evidence="1">
    <location>
        <begin position="234"/>
        <end position="246"/>
    </location>
</feature>
<feature type="region of interest" description="Disordered" evidence="1">
    <location>
        <begin position="215"/>
        <end position="246"/>
    </location>
</feature>
<reference evidence="2" key="1">
    <citation type="journal article" date="2013" name="Genetics">
        <title>The draft genome and transcriptome of Panagrellus redivivus are shaped by the harsh demands of a free-living lifestyle.</title>
        <authorList>
            <person name="Srinivasan J."/>
            <person name="Dillman A.R."/>
            <person name="Macchietto M.G."/>
            <person name="Heikkinen L."/>
            <person name="Lakso M."/>
            <person name="Fracchia K.M."/>
            <person name="Antoshechkin I."/>
            <person name="Mortazavi A."/>
            <person name="Wong G."/>
            <person name="Sternberg P.W."/>
        </authorList>
    </citation>
    <scope>NUCLEOTIDE SEQUENCE [LARGE SCALE GENOMIC DNA]</scope>
    <source>
        <strain evidence="2">MT8872</strain>
    </source>
</reference>
<feature type="region of interest" description="Disordered" evidence="1">
    <location>
        <begin position="445"/>
        <end position="470"/>
    </location>
</feature>